<feature type="transmembrane region" description="Helical" evidence="5">
    <location>
        <begin position="35"/>
        <end position="60"/>
    </location>
</feature>
<keyword evidence="6" id="KW-0489">Methyltransferase</keyword>
<evidence type="ECO:0000256" key="1">
    <source>
        <dbReference type="ARBA" id="ARBA00004127"/>
    </source>
</evidence>
<comment type="caution">
    <text evidence="6">The sequence shown here is derived from an EMBL/GenBank/DDBJ whole genome shotgun (WGS) entry which is preliminary data.</text>
</comment>
<keyword evidence="4 5" id="KW-0472">Membrane</keyword>
<dbReference type="GO" id="GO:0032259">
    <property type="term" value="P:methylation"/>
    <property type="evidence" value="ECO:0007669"/>
    <property type="project" value="UniProtKB-KW"/>
</dbReference>
<dbReference type="PANTHER" id="PTHR12714">
    <property type="entry name" value="PROTEIN-S ISOPRENYLCYSTEINE O-METHYLTRANSFERASE"/>
    <property type="match status" value="1"/>
</dbReference>
<evidence type="ECO:0000256" key="4">
    <source>
        <dbReference type="ARBA" id="ARBA00023136"/>
    </source>
</evidence>
<comment type="subcellular location">
    <subcellularLocation>
        <location evidence="1">Endomembrane system</location>
        <topology evidence="1">Multi-pass membrane protein</topology>
    </subcellularLocation>
</comment>
<dbReference type="OrthoDB" id="9811969at2"/>
<dbReference type="Gene3D" id="1.20.120.1630">
    <property type="match status" value="1"/>
</dbReference>
<dbReference type="GO" id="GO:0008168">
    <property type="term" value="F:methyltransferase activity"/>
    <property type="evidence" value="ECO:0007669"/>
    <property type="project" value="UniProtKB-KW"/>
</dbReference>
<dbReference type="AlphaFoldDB" id="A0A3E0TT44"/>
<dbReference type="InterPro" id="IPR007318">
    <property type="entry name" value="Phopholipid_MeTrfase"/>
</dbReference>
<evidence type="ECO:0000313" key="7">
    <source>
        <dbReference type="Proteomes" id="UP000256478"/>
    </source>
</evidence>
<evidence type="ECO:0000256" key="5">
    <source>
        <dbReference type="SAM" id="Phobius"/>
    </source>
</evidence>
<keyword evidence="3 5" id="KW-1133">Transmembrane helix</keyword>
<dbReference type="PANTHER" id="PTHR12714:SF24">
    <property type="entry name" value="SLR1182 PROTEIN"/>
    <property type="match status" value="1"/>
</dbReference>
<organism evidence="6 7">
    <name type="scientific">Thalassotalea euphylliae</name>
    <dbReference type="NCBI Taxonomy" id="1655234"/>
    <lineage>
        <taxon>Bacteria</taxon>
        <taxon>Pseudomonadati</taxon>
        <taxon>Pseudomonadota</taxon>
        <taxon>Gammaproteobacteria</taxon>
        <taxon>Alteromonadales</taxon>
        <taxon>Colwelliaceae</taxon>
        <taxon>Thalassotalea</taxon>
    </lineage>
</organism>
<sequence>MEALKLKVPPVVLVFITMLLMTLTKSTTPQWALTFEFASALATTLIAVGAAIAIAGVWAFKRAQTTVNPMAPSEASNLVCTGIYRLTRNPMYLGFLLALLAFASYLQHPMTLIWCALFVWYMTEFQIKPEEHMLAEIFGRPYHDYCSQVRRWL</sequence>
<keyword evidence="2 5" id="KW-0812">Transmembrane</keyword>
<evidence type="ECO:0000256" key="2">
    <source>
        <dbReference type="ARBA" id="ARBA00022692"/>
    </source>
</evidence>
<gene>
    <name evidence="6" type="ORF">DXX93_11305</name>
</gene>
<dbReference type="GO" id="GO:0012505">
    <property type="term" value="C:endomembrane system"/>
    <property type="evidence" value="ECO:0007669"/>
    <property type="project" value="UniProtKB-SubCell"/>
</dbReference>
<accession>A0A3E0TT44</accession>
<dbReference type="Pfam" id="PF04191">
    <property type="entry name" value="PEMT"/>
    <property type="match status" value="1"/>
</dbReference>
<feature type="transmembrane region" description="Helical" evidence="5">
    <location>
        <begin position="6"/>
        <end position="23"/>
    </location>
</feature>
<name>A0A3E0TT44_9GAMM</name>
<dbReference type="Proteomes" id="UP000256478">
    <property type="component" value="Unassembled WGS sequence"/>
</dbReference>
<dbReference type="EMBL" id="QUOU01000001">
    <property type="protein sequence ID" value="REL27095.1"/>
    <property type="molecule type" value="Genomic_DNA"/>
</dbReference>
<protein>
    <submittedName>
        <fullName evidence="6">Isoprenylcysteine carboxylmethyltransferase family protein</fullName>
    </submittedName>
</protein>
<feature type="transmembrane region" description="Helical" evidence="5">
    <location>
        <begin position="92"/>
        <end position="121"/>
    </location>
</feature>
<proteinExistence type="predicted"/>
<dbReference type="RefSeq" id="WP_116008183.1">
    <property type="nucleotide sequence ID" value="NZ_QUOU01000001.1"/>
</dbReference>
<evidence type="ECO:0000256" key="3">
    <source>
        <dbReference type="ARBA" id="ARBA00022989"/>
    </source>
</evidence>
<keyword evidence="6" id="KW-0808">Transferase</keyword>
<reference evidence="6 7" key="1">
    <citation type="submission" date="2018-08" db="EMBL/GenBank/DDBJ databases">
        <title>Thalassotalea euphylliae genome.</title>
        <authorList>
            <person name="Summers S."/>
            <person name="Rice S.A."/>
            <person name="Freckelton M.L."/>
            <person name="Nedved B.T."/>
            <person name="Hadfield M.G."/>
        </authorList>
    </citation>
    <scope>NUCLEOTIDE SEQUENCE [LARGE SCALE GENOMIC DNA]</scope>
    <source>
        <strain evidence="6 7">H1</strain>
    </source>
</reference>
<evidence type="ECO:0000313" key="6">
    <source>
        <dbReference type="EMBL" id="REL27095.1"/>
    </source>
</evidence>